<dbReference type="InterPro" id="IPR043519">
    <property type="entry name" value="NT_sf"/>
</dbReference>
<protein>
    <recommendedName>
        <fullName evidence="7">Bifunctional glutamine synthetase adenylyltransferase/adenylyl-removing enzyme</fullName>
    </recommendedName>
    <alternativeName>
        <fullName evidence="7">ATP:glutamine synthetase adenylyltransferase</fullName>
    </alternativeName>
    <alternativeName>
        <fullName evidence="7">ATase</fullName>
    </alternativeName>
    <domain>
        <recommendedName>
            <fullName evidence="7">Glutamine synthetase adenylyl-L-tyrosine phosphorylase</fullName>
            <ecNumber evidence="7">2.7.7.89</ecNumber>
        </recommendedName>
        <alternativeName>
            <fullName evidence="7">Adenylyl removase</fullName>
            <shortName evidence="7">AR</shortName>
            <shortName evidence="7">AT-N</shortName>
        </alternativeName>
    </domain>
    <domain>
        <recommendedName>
            <fullName evidence="7">Glutamine synthetase adenylyl transferase</fullName>
            <ecNumber evidence="7">2.7.7.42</ecNumber>
        </recommendedName>
        <alternativeName>
            <fullName evidence="7">Adenylyl transferase</fullName>
            <shortName evidence="7">AT</shortName>
            <shortName evidence="7">AT-C</shortName>
        </alternativeName>
    </domain>
</protein>
<dbReference type="CDD" id="cd05401">
    <property type="entry name" value="NT_GlnE_GlnD_like"/>
    <property type="match status" value="2"/>
</dbReference>
<dbReference type="PANTHER" id="PTHR30621">
    <property type="entry name" value="GLUTAMINE SYNTHETASE ADENYLYLTRANSFERASE"/>
    <property type="match status" value="1"/>
</dbReference>
<dbReference type="Pfam" id="PF03710">
    <property type="entry name" value="GlnE"/>
    <property type="match status" value="2"/>
</dbReference>
<comment type="catalytic activity">
    <reaction evidence="7">
        <text>[glutamine synthetase]-L-tyrosine + ATP = [glutamine synthetase]-O(4)-(5'-adenylyl)-L-tyrosine + diphosphate</text>
        <dbReference type="Rhea" id="RHEA:18589"/>
        <dbReference type="Rhea" id="RHEA-COMP:10660"/>
        <dbReference type="Rhea" id="RHEA-COMP:10661"/>
        <dbReference type="ChEBI" id="CHEBI:30616"/>
        <dbReference type="ChEBI" id="CHEBI:33019"/>
        <dbReference type="ChEBI" id="CHEBI:46858"/>
        <dbReference type="ChEBI" id="CHEBI:83624"/>
        <dbReference type="EC" id="2.7.7.42"/>
    </reaction>
</comment>
<evidence type="ECO:0000313" key="10">
    <source>
        <dbReference type="EMBL" id="MDY0883691.1"/>
    </source>
</evidence>
<dbReference type="EC" id="2.7.7.42" evidence="7"/>
<comment type="function">
    <text evidence="7">Involved in the regulation of glutamine synthetase GlnA, a key enzyme in the process to assimilate ammonia. When cellular nitrogen levels are high, the C-terminal adenylyl transferase (AT) inactivates GlnA by covalent transfer of an adenylyl group from ATP to specific tyrosine residue of GlnA, thus reducing its activity. Conversely, when nitrogen levels are low, the N-terminal adenylyl removase (AR) activates GlnA by removing the adenylyl group by phosphorolysis, increasing its activity. The regulatory region of GlnE binds the signal transduction protein PII (GlnB) which indicates the nitrogen status of the cell.</text>
</comment>
<feature type="region of interest" description="Adenylyl removase" evidence="7">
    <location>
        <begin position="1"/>
        <end position="470"/>
    </location>
</feature>
<dbReference type="InterPro" id="IPR005190">
    <property type="entry name" value="GlnE_rpt_dom"/>
</dbReference>
<feature type="region of interest" description="Adenylyl transferase" evidence="7">
    <location>
        <begin position="478"/>
        <end position="991"/>
    </location>
</feature>
<evidence type="ECO:0000256" key="1">
    <source>
        <dbReference type="ARBA" id="ARBA00022679"/>
    </source>
</evidence>
<dbReference type="Pfam" id="PF08335">
    <property type="entry name" value="GlnD_UR_UTase"/>
    <property type="match status" value="1"/>
</dbReference>
<dbReference type="InterPro" id="IPR023057">
    <property type="entry name" value="GlnE"/>
</dbReference>
<comment type="caution">
    <text evidence="10">The sequence shown here is derived from an EMBL/GenBank/DDBJ whole genome shotgun (WGS) entry which is preliminary data.</text>
</comment>
<dbReference type="NCBIfam" id="NF010706">
    <property type="entry name" value="PRK14108.1"/>
    <property type="match status" value="1"/>
</dbReference>
<organism evidence="10 11">
    <name type="scientific">Dongia soli</name>
    <dbReference type="NCBI Taxonomy" id="600628"/>
    <lineage>
        <taxon>Bacteria</taxon>
        <taxon>Pseudomonadati</taxon>
        <taxon>Pseudomonadota</taxon>
        <taxon>Alphaproteobacteria</taxon>
        <taxon>Rhodospirillales</taxon>
        <taxon>Dongiaceae</taxon>
        <taxon>Dongia</taxon>
    </lineage>
</organism>
<evidence type="ECO:0000256" key="7">
    <source>
        <dbReference type="HAMAP-Rule" id="MF_00802"/>
    </source>
</evidence>
<feature type="domain" description="Glutamate-ammonia ligase adenylyltransferase repeated" evidence="8">
    <location>
        <begin position="583"/>
        <end position="830"/>
    </location>
</feature>
<sequence length="991" mass="109657">MMPSIDQQPTLALDPARLPRPSDIRQAELGREHLAEKLRAENSDGAVNQLKSPGVAALLDAIFGNSPFLGQCILAESAFFLEVLTNRPEAVCNKVLQNLKDSTAASGEEQELMRLLRRAKRQCALLIAVADIAGWWSLEEVTGALSDLAETALQAAIGFLLRRLHDGGEIILPNLVHPLKDCGLIVLALGKLGARELNYSSDIDLMILFEPEKVRYEGRKSVQECFVRLARNLVRLMQDVTEDGYVFRTDLRLRPDPGSTPLALSTLAAETYYEGMGQNWERAAMIKARLVAGDEVAGAQFLRNLRPFIWRKHLDFAAIQDIHSIKRQIHAVKGHREVAVAGHNIKVGRGGIREIEFFAQTQQLIWGGRLPELRVPATCAAIDMLVAFDKTKPAVAAALKEAYRYLRHVEHRLQMIADQQTQTLPEAGMALDRLALFCGHGDTAEFSRVLLHHLGQVEDHYAELFEESPSLGGSAEAGSGNLVFTGTEDDPATVETLQQMGFTDGAAVSALVRAWHHGRYRSTRSARARELLTELMPQLLESLTKTADPDTAFRRFDGFLRGLPAGVQLFSLLYANPNLLGLIADVMGSAPLLAEMVSHSPVLLDGVLSAGFFEAVPDREDLQRDLARQLAMGNDFQDSLDILRRWTKDLQFQIGVRLLHSGAYIDAAASDLSDVADTAIAALLPLVTEEFARQHGALPGEGLAVIALGKLGSREMTITSDLDLVFIYDIPEGAEDWDSTLSDGAKPLAPMQYYARLAQRFINAMTAMTGEGKLFDVDMRLRPSGNSGPIASGLGPFERYQSEEAWTWEHMALTRARVVAGKPGMQARIEDTLRRILARPRNPEKLRTDIVDMRQRILQQYRGDNPWDLKYYRGGQVDIDFVAQYLQLRHAHAHPQLLRRNPISSLKAARELNLLEAEMADDLIIAGTLWSRLQQMIRLMVAGRIDNTKLPPPTQNHLAMVAGCPDFPALQEEIEMRAQSALRAVTSLLSG</sequence>
<dbReference type="RefSeq" id="WP_320508763.1">
    <property type="nucleotide sequence ID" value="NZ_JAXCLW010000003.1"/>
</dbReference>
<reference evidence="10 11" key="1">
    <citation type="journal article" date="2016" name="Antonie Van Leeuwenhoek">
        <title>Dongia soli sp. nov., isolated from soil from Dokdo, Korea.</title>
        <authorList>
            <person name="Kim D.U."/>
            <person name="Lee H."/>
            <person name="Kim H."/>
            <person name="Kim S.G."/>
            <person name="Ka J.O."/>
        </authorList>
    </citation>
    <scope>NUCLEOTIDE SEQUENCE [LARGE SCALE GENOMIC DNA]</scope>
    <source>
        <strain evidence="10 11">D78</strain>
    </source>
</reference>
<dbReference type="HAMAP" id="MF_00802">
    <property type="entry name" value="GlnE"/>
    <property type="match status" value="1"/>
</dbReference>
<comment type="similarity">
    <text evidence="7">Belongs to the GlnE family.</text>
</comment>
<comment type="cofactor">
    <cofactor evidence="7">
        <name>Mg(2+)</name>
        <dbReference type="ChEBI" id="CHEBI:18420"/>
    </cofactor>
</comment>
<name>A0ABU5EBZ8_9PROT</name>
<dbReference type="Proteomes" id="UP001279642">
    <property type="component" value="Unassembled WGS sequence"/>
</dbReference>
<keyword evidence="2 7" id="KW-0548">Nucleotidyltransferase</keyword>
<keyword evidence="5 7" id="KW-0460">Magnesium</keyword>
<evidence type="ECO:0000313" key="11">
    <source>
        <dbReference type="Proteomes" id="UP001279642"/>
    </source>
</evidence>
<gene>
    <name evidence="7" type="primary">glnE</name>
    <name evidence="10" type="ORF">SMD27_12635</name>
</gene>
<dbReference type="GO" id="GO:0047388">
    <property type="term" value="F:[glutamine synthetase]-adenylyl-L-tyrosine phosphorylase activity"/>
    <property type="evidence" value="ECO:0007669"/>
    <property type="project" value="UniProtKB-EC"/>
</dbReference>
<evidence type="ECO:0000256" key="5">
    <source>
        <dbReference type="ARBA" id="ARBA00022842"/>
    </source>
</evidence>
<evidence type="ECO:0000256" key="6">
    <source>
        <dbReference type="ARBA" id="ARBA00023268"/>
    </source>
</evidence>
<dbReference type="EC" id="2.7.7.89" evidence="7"/>
<comment type="catalytic activity">
    <reaction evidence="7">
        <text>[glutamine synthetase]-O(4)-(5'-adenylyl)-L-tyrosine + phosphate = [glutamine synthetase]-L-tyrosine + ADP</text>
        <dbReference type="Rhea" id="RHEA:43716"/>
        <dbReference type="Rhea" id="RHEA-COMP:10660"/>
        <dbReference type="Rhea" id="RHEA-COMP:10661"/>
        <dbReference type="ChEBI" id="CHEBI:43474"/>
        <dbReference type="ChEBI" id="CHEBI:46858"/>
        <dbReference type="ChEBI" id="CHEBI:83624"/>
        <dbReference type="ChEBI" id="CHEBI:456216"/>
        <dbReference type="EC" id="2.7.7.89"/>
    </reaction>
</comment>
<proteinExistence type="inferred from homology"/>
<feature type="domain" description="PII-uridylyltransferase/Glutamine-synthetase adenylyltransferase" evidence="9">
    <location>
        <begin position="335"/>
        <end position="465"/>
    </location>
</feature>
<dbReference type="SUPFAM" id="SSF81593">
    <property type="entry name" value="Nucleotidyltransferase substrate binding subunit/domain"/>
    <property type="match status" value="2"/>
</dbReference>
<dbReference type="InterPro" id="IPR013546">
    <property type="entry name" value="PII_UdlTrfase/GS_AdlTrfase"/>
</dbReference>
<keyword evidence="4 7" id="KW-0067">ATP-binding</keyword>
<dbReference type="NCBIfam" id="NF008292">
    <property type="entry name" value="PRK11072.1"/>
    <property type="match status" value="1"/>
</dbReference>
<dbReference type="EMBL" id="JAXCLW010000003">
    <property type="protein sequence ID" value="MDY0883691.1"/>
    <property type="molecule type" value="Genomic_DNA"/>
</dbReference>
<keyword evidence="3 7" id="KW-0547">Nucleotide-binding</keyword>
<dbReference type="Gene3D" id="1.20.120.1510">
    <property type="match status" value="1"/>
</dbReference>
<dbReference type="Gene3D" id="3.30.460.10">
    <property type="entry name" value="Beta Polymerase, domain 2"/>
    <property type="match status" value="2"/>
</dbReference>
<dbReference type="SUPFAM" id="SSF81301">
    <property type="entry name" value="Nucleotidyltransferase"/>
    <property type="match status" value="2"/>
</dbReference>
<evidence type="ECO:0000259" key="8">
    <source>
        <dbReference type="Pfam" id="PF03710"/>
    </source>
</evidence>
<keyword evidence="11" id="KW-1185">Reference proteome</keyword>
<evidence type="ECO:0000256" key="4">
    <source>
        <dbReference type="ARBA" id="ARBA00022840"/>
    </source>
</evidence>
<feature type="domain" description="Glutamate-ammonia ligase adenylyltransferase repeated" evidence="8">
    <location>
        <begin position="59"/>
        <end position="303"/>
    </location>
</feature>
<evidence type="ECO:0000256" key="3">
    <source>
        <dbReference type="ARBA" id="ARBA00022741"/>
    </source>
</evidence>
<accession>A0ABU5EBZ8</accession>
<evidence type="ECO:0000256" key="2">
    <source>
        <dbReference type="ARBA" id="ARBA00022695"/>
    </source>
</evidence>
<keyword evidence="1 7" id="KW-0808">Transferase</keyword>
<evidence type="ECO:0000259" key="9">
    <source>
        <dbReference type="Pfam" id="PF08335"/>
    </source>
</evidence>
<dbReference type="PANTHER" id="PTHR30621:SF0">
    <property type="entry name" value="BIFUNCTIONAL GLUTAMINE SYNTHETASE ADENYLYLTRANSFERASE_ADENYLYL-REMOVING ENZYME"/>
    <property type="match status" value="1"/>
</dbReference>
<keyword evidence="6 7" id="KW-0511">Multifunctional enzyme</keyword>
<dbReference type="Gene3D" id="1.20.120.330">
    <property type="entry name" value="Nucleotidyltransferases domain 2"/>
    <property type="match status" value="2"/>
</dbReference>